<name>A0A1R2BM99_9CILI</name>
<accession>A0A1R2BM99</accession>
<dbReference type="PANTHER" id="PTHR43086">
    <property type="entry name" value="VERY-LONG-CHAIN 3-OXOOACYL-COA REDUCTASE"/>
    <property type="match status" value="1"/>
</dbReference>
<keyword evidence="5" id="KW-1185">Reference proteome</keyword>
<reference evidence="4 5" key="1">
    <citation type="submission" date="2016-11" db="EMBL/GenBank/DDBJ databases">
        <title>The macronuclear genome of Stentor coeruleus: a giant cell with tiny introns.</title>
        <authorList>
            <person name="Slabodnick M."/>
            <person name="Ruby J.G."/>
            <person name="Reiff S.B."/>
            <person name="Swart E.C."/>
            <person name="Gosai S."/>
            <person name="Prabakaran S."/>
            <person name="Witkowska E."/>
            <person name="Larue G.E."/>
            <person name="Fisher S."/>
            <person name="Freeman R.M."/>
            <person name="Gunawardena J."/>
            <person name="Chu W."/>
            <person name="Stover N.A."/>
            <person name="Gregory B.D."/>
            <person name="Nowacki M."/>
            <person name="Derisi J."/>
            <person name="Roy S.W."/>
            <person name="Marshall W.F."/>
            <person name="Sood P."/>
        </authorList>
    </citation>
    <scope>NUCLEOTIDE SEQUENCE [LARGE SCALE GENOMIC DNA]</scope>
    <source>
        <strain evidence="4">WM001</strain>
    </source>
</reference>
<dbReference type="PANTHER" id="PTHR43086:SF2">
    <property type="entry name" value="HYDROXYSTEROID DEHYDROGENASE-LIKE PROTEIN 1"/>
    <property type="match status" value="1"/>
</dbReference>
<sequence length="306" mass="34832">MEWYIILWHILAIIGCIKLSCYVLPLLYWTFFSCINLNQFLYGYVLITGATDGIGKAMAKEFLRRGFKIILVSRSPEKLQKVKSEFLDLYPQSIIELIAIDFSYSHRNPIKIYENFFETISNFNISILVNNVGSATVKLLNNETFENIESMIGVNVYPSTMITHQLIGVFLKRYEETKQKSLVINMGSTMEESIFPGNAVYSATKRYNAFFSEGLRYEYLGKIEFAVIKPGLVITPMVKKNKTQDLPLSTDPDTFARASLGGLRSGVNHGYWKHKILGFLLNFVPYQITIILVRLTIGSAIKKGLI</sequence>
<dbReference type="SUPFAM" id="SSF51735">
    <property type="entry name" value="NAD(P)-binding Rossmann-fold domains"/>
    <property type="match status" value="1"/>
</dbReference>
<dbReference type="GO" id="GO:0005783">
    <property type="term" value="C:endoplasmic reticulum"/>
    <property type="evidence" value="ECO:0007669"/>
    <property type="project" value="TreeGrafter"/>
</dbReference>
<keyword evidence="3" id="KW-1133">Transmembrane helix</keyword>
<evidence type="ECO:0000313" key="5">
    <source>
        <dbReference type="Proteomes" id="UP000187209"/>
    </source>
</evidence>
<organism evidence="4 5">
    <name type="scientific">Stentor coeruleus</name>
    <dbReference type="NCBI Taxonomy" id="5963"/>
    <lineage>
        <taxon>Eukaryota</taxon>
        <taxon>Sar</taxon>
        <taxon>Alveolata</taxon>
        <taxon>Ciliophora</taxon>
        <taxon>Postciliodesmatophora</taxon>
        <taxon>Heterotrichea</taxon>
        <taxon>Heterotrichida</taxon>
        <taxon>Stentoridae</taxon>
        <taxon>Stentor</taxon>
    </lineage>
</organism>
<comment type="caution">
    <text evidence="4">The sequence shown here is derived from an EMBL/GenBank/DDBJ whole genome shotgun (WGS) entry which is preliminary data.</text>
</comment>
<dbReference type="InterPro" id="IPR036291">
    <property type="entry name" value="NAD(P)-bd_dom_sf"/>
</dbReference>
<dbReference type="PRINTS" id="PR00081">
    <property type="entry name" value="GDHRDH"/>
</dbReference>
<feature type="transmembrane region" description="Helical" evidence="3">
    <location>
        <begin position="7"/>
        <end position="29"/>
    </location>
</feature>
<dbReference type="Gene3D" id="3.40.50.720">
    <property type="entry name" value="NAD(P)-binding Rossmann-like Domain"/>
    <property type="match status" value="1"/>
</dbReference>
<dbReference type="GO" id="GO:0016491">
    <property type="term" value="F:oxidoreductase activity"/>
    <property type="evidence" value="ECO:0007669"/>
    <property type="project" value="UniProtKB-KW"/>
</dbReference>
<dbReference type="OrthoDB" id="418498at2759"/>
<keyword evidence="3" id="KW-0812">Transmembrane</keyword>
<evidence type="ECO:0000256" key="2">
    <source>
        <dbReference type="ARBA" id="ARBA00023002"/>
    </source>
</evidence>
<keyword evidence="2" id="KW-0560">Oxidoreductase</keyword>
<dbReference type="GO" id="GO:0030497">
    <property type="term" value="P:fatty acid elongation"/>
    <property type="evidence" value="ECO:0007669"/>
    <property type="project" value="TreeGrafter"/>
</dbReference>
<evidence type="ECO:0000256" key="3">
    <source>
        <dbReference type="SAM" id="Phobius"/>
    </source>
</evidence>
<dbReference type="Pfam" id="PF00106">
    <property type="entry name" value="adh_short"/>
    <property type="match status" value="1"/>
</dbReference>
<keyword evidence="3" id="KW-0472">Membrane</keyword>
<proteinExistence type="predicted"/>
<dbReference type="AlphaFoldDB" id="A0A1R2BM99"/>
<evidence type="ECO:0000313" key="4">
    <source>
        <dbReference type="EMBL" id="OMJ77917.1"/>
    </source>
</evidence>
<evidence type="ECO:0000256" key="1">
    <source>
        <dbReference type="ARBA" id="ARBA00022857"/>
    </source>
</evidence>
<dbReference type="EMBL" id="MPUH01000549">
    <property type="protein sequence ID" value="OMJ77917.1"/>
    <property type="molecule type" value="Genomic_DNA"/>
</dbReference>
<gene>
    <name evidence="4" type="ORF">SteCoe_22392</name>
</gene>
<dbReference type="PIRSF" id="PIRSF000126">
    <property type="entry name" value="11-beta-HSD1"/>
    <property type="match status" value="1"/>
</dbReference>
<dbReference type="InterPro" id="IPR002347">
    <property type="entry name" value="SDR_fam"/>
</dbReference>
<keyword evidence="1" id="KW-0521">NADP</keyword>
<dbReference type="Proteomes" id="UP000187209">
    <property type="component" value="Unassembled WGS sequence"/>
</dbReference>
<protein>
    <submittedName>
        <fullName evidence="4">Uncharacterized protein</fullName>
    </submittedName>
</protein>